<protein>
    <recommendedName>
        <fullName evidence="1">VWFA domain-containing protein</fullName>
    </recommendedName>
</protein>
<dbReference type="Gene3D" id="3.40.50.410">
    <property type="entry name" value="von Willebrand factor, type A domain"/>
    <property type="match status" value="1"/>
</dbReference>
<evidence type="ECO:0000259" key="1">
    <source>
        <dbReference type="PROSITE" id="PS50234"/>
    </source>
</evidence>
<dbReference type="InterPro" id="IPR002035">
    <property type="entry name" value="VWF_A"/>
</dbReference>
<reference evidence="2" key="1">
    <citation type="submission" date="2016-10" db="EMBL/GenBank/DDBJ databases">
        <authorList>
            <person name="See-Too W.S."/>
        </authorList>
    </citation>
    <scope>NUCLEOTIDE SEQUENCE</scope>
    <source>
        <strain evidence="2">L10.15</strain>
    </source>
</reference>
<proteinExistence type="predicted"/>
<dbReference type="KEGG" id="pll:I858_000260"/>
<evidence type="ECO:0000313" key="2">
    <source>
        <dbReference type="EMBL" id="ANU25510.1"/>
    </source>
</evidence>
<dbReference type="AlphaFoldDB" id="A0A1B1RX48"/>
<sequence>MKKKTTELVFILDKSGSMAGLEQDTIGGFNALIEKQRKLSGDVRVTTVLFNQGYELLHDRISLKSVSPLAEKDYQVGGMTALLDAIGSTIQKTSNVQKSTMQEHRADKVMIVITTDGLENASCEYTYKKIHELIAMQKKQAHWEFIFLGANIDAVATAKQFGVGEDFAVNYHADAMGTQLNYDVLSEAITSFRTGKKIDRSWKKDIEKDFITRLKK</sequence>
<dbReference type="EMBL" id="CP016540">
    <property type="protein sequence ID" value="ANU25510.1"/>
    <property type="molecule type" value="Genomic_DNA"/>
</dbReference>
<accession>A0A1B1RX48</accession>
<organism evidence="2 3">
    <name type="scientific">Planococcus versutus</name>
    <dbReference type="NCBI Taxonomy" id="1302659"/>
    <lineage>
        <taxon>Bacteria</taxon>
        <taxon>Bacillati</taxon>
        <taxon>Bacillota</taxon>
        <taxon>Bacilli</taxon>
        <taxon>Bacillales</taxon>
        <taxon>Caryophanaceae</taxon>
        <taxon>Planococcus</taxon>
    </lineage>
</organism>
<dbReference type="STRING" id="1302659.I858_000260"/>
<feature type="domain" description="VWFA" evidence="1">
    <location>
        <begin position="7"/>
        <end position="149"/>
    </location>
</feature>
<dbReference type="PROSITE" id="PS50234">
    <property type="entry name" value="VWFA"/>
    <property type="match status" value="1"/>
</dbReference>
<name>A0A1B1RX48_9BACL</name>
<gene>
    <name evidence="2" type="ORF">I858_000260</name>
</gene>
<keyword evidence="3" id="KW-1185">Reference proteome</keyword>
<dbReference type="OrthoDB" id="9790144at2"/>
<dbReference type="Proteomes" id="UP000053354">
    <property type="component" value="Chromosome"/>
</dbReference>
<evidence type="ECO:0000313" key="3">
    <source>
        <dbReference type="Proteomes" id="UP000053354"/>
    </source>
</evidence>
<dbReference type="SUPFAM" id="SSF53300">
    <property type="entry name" value="vWA-like"/>
    <property type="match status" value="1"/>
</dbReference>
<dbReference type="RefSeq" id="WP_065524102.1">
    <property type="nucleotide sequence ID" value="NZ_CP016540.2"/>
</dbReference>
<dbReference type="InterPro" id="IPR036465">
    <property type="entry name" value="vWFA_dom_sf"/>
</dbReference>
<dbReference type="CDD" id="cd00198">
    <property type="entry name" value="vWFA"/>
    <property type="match status" value="1"/>
</dbReference>